<organism evidence="2 3">
    <name type="scientific">Phototrophicus methaneseepsis</name>
    <dbReference type="NCBI Taxonomy" id="2710758"/>
    <lineage>
        <taxon>Bacteria</taxon>
        <taxon>Bacillati</taxon>
        <taxon>Chloroflexota</taxon>
        <taxon>Candidatus Thermofontia</taxon>
        <taxon>Phototrophicales</taxon>
        <taxon>Phototrophicaceae</taxon>
        <taxon>Phototrophicus</taxon>
    </lineage>
</organism>
<dbReference type="InterPro" id="IPR001763">
    <property type="entry name" value="Rhodanese-like_dom"/>
</dbReference>
<dbReference type="EMBL" id="CP062983">
    <property type="protein sequence ID" value="QPC83164.1"/>
    <property type="molecule type" value="Genomic_DNA"/>
</dbReference>
<gene>
    <name evidence="2" type="ORF">G4Y79_01965</name>
</gene>
<name>A0A7S8EAA5_9CHLR</name>
<dbReference type="SMART" id="SM00450">
    <property type="entry name" value="RHOD"/>
    <property type="match status" value="1"/>
</dbReference>
<dbReference type="PROSITE" id="PS51257">
    <property type="entry name" value="PROKAR_LIPOPROTEIN"/>
    <property type="match status" value="1"/>
</dbReference>
<dbReference type="Gene3D" id="3.40.250.10">
    <property type="entry name" value="Rhodanese-like domain"/>
    <property type="match status" value="1"/>
</dbReference>
<dbReference type="PANTHER" id="PTHR45431:SF3">
    <property type="entry name" value="RHODANESE-LIKE DOMAIN-CONTAINING PROTEIN 15, CHLOROPLASTIC"/>
    <property type="match status" value="1"/>
</dbReference>
<dbReference type="Pfam" id="PF00581">
    <property type="entry name" value="Rhodanese"/>
    <property type="match status" value="1"/>
</dbReference>
<reference evidence="2 3" key="1">
    <citation type="submission" date="2020-02" db="EMBL/GenBank/DDBJ databases">
        <authorList>
            <person name="Zheng R.K."/>
            <person name="Sun C.M."/>
        </authorList>
    </citation>
    <scope>NUCLEOTIDE SEQUENCE [LARGE SCALE GENOMIC DNA]</scope>
    <source>
        <strain evidence="3">rifampicinis</strain>
    </source>
</reference>
<evidence type="ECO:0000313" key="3">
    <source>
        <dbReference type="Proteomes" id="UP000594468"/>
    </source>
</evidence>
<evidence type="ECO:0000259" key="1">
    <source>
        <dbReference type="PROSITE" id="PS50206"/>
    </source>
</evidence>
<accession>A0A7S8EAA5</accession>
<dbReference type="Proteomes" id="UP000594468">
    <property type="component" value="Chromosome"/>
</dbReference>
<protein>
    <submittedName>
        <fullName evidence="2">Rhodanese-like domain-containing protein</fullName>
    </submittedName>
</protein>
<dbReference type="CDD" id="cd00158">
    <property type="entry name" value="RHOD"/>
    <property type="match status" value="1"/>
</dbReference>
<dbReference type="PROSITE" id="PS50206">
    <property type="entry name" value="RHODANESE_3"/>
    <property type="match status" value="1"/>
</dbReference>
<dbReference type="KEGG" id="pmet:G4Y79_01965"/>
<dbReference type="SUPFAM" id="SSF52821">
    <property type="entry name" value="Rhodanese/Cell cycle control phosphatase"/>
    <property type="match status" value="1"/>
</dbReference>
<keyword evidence="3" id="KW-1185">Reference proteome</keyword>
<dbReference type="AlphaFoldDB" id="A0A7S8EAA5"/>
<dbReference type="RefSeq" id="WP_195171233.1">
    <property type="nucleotide sequence ID" value="NZ_CP062983.1"/>
</dbReference>
<dbReference type="PANTHER" id="PTHR45431">
    <property type="entry name" value="RHODANESE-LIKE DOMAIN-CONTAINING PROTEIN 15, CHLOROPLASTIC"/>
    <property type="match status" value="1"/>
</dbReference>
<dbReference type="InterPro" id="IPR052367">
    <property type="entry name" value="Thiosulfate_ST/Rhodanese-like"/>
</dbReference>
<proteinExistence type="predicted"/>
<sequence>MRILVVILWVWTAIFISACSPGSDENQTTTLSETEGAAVYRTLSIDEFGDIMDEADGAYTVINVHIPYQGEIEGTNANIAFNDIDALTSALPDRNAPIILYCRSGNMSEQATRELVNLGYTQVYDVPGGMNAWQSSGRKLVDNQ</sequence>
<feature type="domain" description="Rhodanese" evidence="1">
    <location>
        <begin position="78"/>
        <end position="142"/>
    </location>
</feature>
<dbReference type="InterPro" id="IPR036873">
    <property type="entry name" value="Rhodanese-like_dom_sf"/>
</dbReference>
<evidence type="ECO:0000313" key="2">
    <source>
        <dbReference type="EMBL" id="QPC83164.1"/>
    </source>
</evidence>